<organism evidence="2">
    <name type="scientific">Phallusia mammillata</name>
    <dbReference type="NCBI Taxonomy" id="59560"/>
    <lineage>
        <taxon>Eukaryota</taxon>
        <taxon>Metazoa</taxon>
        <taxon>Chordata</taxon>
        <taxon>Tunicata</taxon>
        <taxon>Ascidiacea</taxon>
        <taxon>Phlebobranchia</taxon>
        <taxon>Ascidiidae</taxon>
        <taxon>Phallusia</taxon>
    </lineage>
</organism>
<name>A0A6F9DDN4_9ASCI</name>
<protein>
    <submittedName>
        <fullName evidence="2">FoxN1/4a/b transcription factor protein</fullName>
    </submittedName>
</protein>
<reference evidence="2" key="1">
    <citation type="submission" date="2020-04" db="EMBL/GenBank/DDBJ databases">
        <authorList>
            <person name="Neveu A P."/>
        </authorList>
    </citation>
    <scope>NUCLEOTIDE SEQUENCE</scope>
    <source>
        <tissue evidence="2">Whole embryo</tissue>
    </source>
</reference>
<feature type="signal peptide" evidence="1">
    <location>
        <begin position="1"/>
        <end position="20"/>
    </location>
</feature>
<evidence type="ECO:0000313" key="2">
    <source>
        <dbReference type="EMBL" id="CAB3246826.1"/>
    </source>
</evidence>
<evidence type="ECO:0000256" key="1">
    <source>
        <dbReference type="SAM" id="SignalP"/>
    </source>
</evidence>
<gene>
    <name evidence="2" type="primary">FoxN1</name>
    <name evidence="2" type="synonym">4a</name>
    <name evidence="2" type="synonym">b</name>
</gene>
<keyword evidence="1" id="KW-0732">Signal</keyword>
<proteinExistence type="evidence at transcript level"/>
<accession>A0A6F9DDN4</accession>
<sequence length="246" mass="28623">MKKFVSLFAAVPCAFIFGDGLYCQYNINKGKEKLYGSPDFDKTDSEIMMQRQSIVETMQQLFEMKTIKPHKLKTCFKESITYEDPYLLCKGRDEVLKCFSLLPITMESCETTQFTPQHHRNFIQVVHEHRLDCKSGFQRIHSVSRKGNLILELETIDGKVMVKGITDEWNGKAIHGSISDPLVWYHYPSQVLRRLRTKWLLFYLPHTDTGHFITDKIVQTFKPVHISERELAIRNSLSPPTPKHSK</sequence>
<feature type="chain" id="PRO_5026167798" evidence="1">
    <location>
        <begin position="21"/>
        <end position="246"/>
    </location>
</feature>
<dbReference type="AlphaFoldDB" id="A0A6F9DDN4"/>
<dbReference type="EMBL" id="LR785244">
    <property type="protein sequence ID" value="CAB3246826.1"/>
    <property type="molecule type" value="mRNA"/>
</dbReference>